<dbReference type="EC" id="3.1.3.8" evidence="2"/>
<gene>
    <name evidence="4" type="ORF">P167DRAFT_39794</name>
</gene>
<dbReference type="GO" id="GO:0016158">
    <property type="term" value="F:inositol hexakisphosphate 3-phosphatase activity"/>
    <property type="evidence" value="ECO:0007669"/>
    <property type="project" value="UniProtKB-EC"/>
</dbReference>
<dbReference type="OrthoDB" id="6509975at2759"/>
<accession>A0A3N4KZ64</accession>
<dbReference type="EMBL" id="ML119116">
    <property type="protein sequence ID" value="RPB14699.1"/>
    <property type="molecule type" value="Genomic_DNA"/>
</dbReference>
<dbReference type="Gene3D" id="3.40.50.1240">
    <property type="entry name" value="Phosphoglycerate mutase-like"/>
    <property type="match status" value="1"/>
</dbReference>
<name>A0A3N4KZ64_9PEZI</name>
<dbReference type="PANTHER" id="PTHR20963:SF18">
    <property type="entry name" value="ACID PHOSPHATASE PHO11-RELATED"/>
    <property type="match status" value="1"/>
</dbReference>
<dbReference type="Pfam" id="PF00328">
    <property type="entry name" value="His_Phos_2"/>
    <property type="match status" value="1"/>
</dbReference>
<dbReference type="STRING" id="1392247.A0A3N4KZ64"/>
<evidence type="ECO:0000313" key="5">
    <source>
        <dbReference type="Proteomes" id="UP000277580"/>
    </source>
</evidence>
<dbReference type="InParanoid" id="A0A3N4KZ64"/>
<reference evidence="4 5" key="1">
    <citation type="journal article" date="2018" name="Nat. Ecol. Evol.">
        <title>Pezizomycetes genomes reveal the molecular basis of ectomycorrhizal truffle lifestyle.</title>
        <authorList>
            <person name="Murat C."/>
            <person name="Payen T."/>
            <person name="Noel B."/>
            <person name="Kuo A."/>
            <person name="Morin E."/>
            <person name="Chen J."/>
            <person name="Kohler A."/>
            <person name="Krizsan K."/>
            <person name="Balestrini R."/>
            <person name="Da Silva C."/>
            <person name="Montanini B."/>
            <person name="Hainaut M."/>
            <person name="Levati E."/>
            <person name="Barry K.W."/>
            <person name="Belfiori B."/>
            <person name="Cichocki N."/>
            <person name="Clum A."/>
            <person name="Dockter R.B."/>
            <person name="Fauchery L."/>
            <person name="Guy J."/>
            <person name="Iotti M."/>
            <person name="Le Tacon F."/>
            <person name="Lindquist E.A."/>
            <person name="Lipzen A."/>
            <person name="Malagnac F."/>
            <person name="Mello A."/>
            <person name="Molinier V."/>
            <person name="Miyauchi S."/>
            <person name="Poulain J."/>
            <person name="Riccioni C."/>
            <person name="Rubini A."/>
            <person name="Sitrit Y."/>
            <person name="Splivallo R."/>
            <person name="Traeger S."/>
            <person name="Wang M."/>
            <person name="Zifcakova L."/>
            <person name="Wipf D."/>
            <person name="Zambonelli A."/>
            <person name="Paolocci F."/>
            <person name="Nowrousian M."/>
            <person name="Ottonello S."/>
            <person name="Baldrian P."/>
            <person name="Spatafora J.W."/>
            <person name="Henrissat B."/>
            <person name="Nagy L.G."/>
            <person name="Aury J.M."/>
            <person name="Wincker P."/>
            <person name="Grigoriev I.V."/>
            <person name="Bonfante P."/>
            <person name="Martin F.M."/>
        </authorList>
    </citation>
    <scope>NUCLEOTIDE SEQUENCE [LARGE SCALE GENOMIC DNA]</scope>
    <source>
        <strain evidence="4 5">CCBAS932</strain>
    </source>
</reference>
<evidence type="ECO:0000256" key="3">
    <source>
        <dbReference type="ARBA" id="ARBA00022801"/>
    </source>
</evidence>
<dbReference type="PANTHER" id="PTHR20963">
    <property type="entry name" value="MULTIPLE INOSITOL POLYPHOSPHATE PHOSPHATASE-RELATED"/>
    <property type="match status" value="1"/>
</dbReference>
<protein>
    <recommendedName>
        <fullName evidence="2">3-phytase</fullName>
        <ecNumber evidence="2">3.1.3.8</ecNumber>
    </recommendedName>
</protein>
<dbReference type="CDD" id="cd07061">
    <property type="entry name" value="HP_HAP_like"/>
    <property type="match status" value="1"/>
</dbReference>
<evidence type="ECO:0000256" key="1">
    <source>
        <dbReference type="ARBA" id="ARBA00005375"/>
    </source>
</evidence>
<dbReference type="PROSITE" id="PS00616">
    <property type="entry name" value="HIS_ACID_PHOSPHAT_1"/>
    <property type="match status" value="1"/>
</dbReference>
<keyword evidence="5" id="KW-1185">Reference proteome</keyword>
<dbReference type="FunCoup" id="A0A3N4KZ64">
    <property type="interactions" value="440"/>
</dbReference>
<dbReference type="InterPro" id="IPR000560">
    <property type="entry name" value="His_Pase_clade-2"/>
</dbReference>
<organism evidence="4 5">
    <name type="scientific">Morchella conica CCBAS932</name>
    <dbReference type="NCBI Taxonomy" id="1392247"/>
    <lineage>
        <taxon>Eukaryota</taxon>
        <taxon>Fungi</taxon>
        <taxon>Dikarya</taxon>
        <taxon>Ascomycota</taxon>
        <taxon>Pezizomycotina</taxon>
        <taxon>Pezizomycetes</taxon>
        <taxon>Pezizales</taxon>
        <taxon>Morchellaceae</taxon>
        <taxon>Morchella</taxon>
    </lineage>
</organism>
<proteinExistence type="inferred from homology"/>
<comment type="similarity">
    <text evidence="1">Belongs to the histidine acid phosphatase family.</text>
</comment>
<keyword evidence="3" id="KW-0378">Hydrolase</keyword>
<sequence length="546" mass="61073">MLSPRRVKYLLLNMTLLLFTASAMICLLASIVFLLNPQASYSLPNSLQGLQAALPSYLQIHHGGWWSGEPDYQAASGHTVDKDEWNLLYHLGGNGPWVEKVDGVVEGGIQVPDGCEVDMVHMMSRHGERFPTQKAGNRMISLLERISEVKSTGKELKGALEFLNDWEYFTNSPGEHFEQLTTTGPYAGVLEAFTTGVKLHTRYGHLWNETLHGRTTVWASECDRVIDTARYFSAGFFGLDPKASKLEIVSEAANKGGDTLTPGDTCIKYAQDEEEGHDYGYEMLYKYRATYLSDISKRLANDNEGFDFTDSEIYSMQEMCGFETTVRGSSKWCDVFTKEEWLSFEYARDVIHYYRAGPGNKYAKSMGWLWLNATANLIAEGPDTAGSLYFSFVHDGDIVPMLAALGLFEDAEQLPVDRIAKDRKWKTSQITPMGGRIIFERMNCAVKGSGEGDIYIRLNVNDGIVALEGCNDGPGKSCPLNSFLKHVKTRGEIGGDFRKTCGLAEDAADRLTFLRQPMGKIEEVEVVAVEAVKEKEKEKKKRFWGM</sequence>
<dbReference type="AlphaFoldDB" id="A0A3N4KZ64"/>
<dbReference type="InterPro" id="IPR029033">
    <property type="entry name" value="His_PPase_superfam"/>
</dbReference>
<dbReference type="SUPFAM" id="SSF53254">
    <property type="entry name" value="Phosphoglycerate mutase-like"/>
    <property type="match status" value="1"/>
</dbReference>
<dbReference type="GO" id="GO:0009277">
    <property type="term" value="C:fungal-type cell wall"/>
    <property type="evidence" value="ECO:0007669"/>
    <property type="project" value="TreeGrafter"/>
</dbReference>
<dbReference type="InterPro" id="IPR033379">
    <property type="entry name" value="Acid_Pase_AS"/>
</dbReference>
<evidence type="ECO:0000313" key="4">
    <source>
        <dbReference type="EMBL" id="RPB14699.1"/>
    </source>
</evidence>
<evidence type="ECO:0000256" key="2">
    <source>
        <dbReference type="ARBA" id="ARBA00012632"/>
    </source>
</evidence>
<dbReference type="GO" id="GO:0003993">
    <property type="term" value="F:acid phosphatase activity"/>
    <property type="evidence" value="ECO:0007669"/>
    <property type="project" value="TreeGrafter"/>
</dbReference>
<dbReference type="Proteomes" id="UP000277580">
    <property type="component" value="Unassembled WGS sequence"/>
</dbReference>